<dbReference type="InterPro" id="IPR016024">
    <property type="entry name" value="ARM-type_fold"/>
</dbReference>
<protein>
    <submittedName>
        <fullName evidence="4">Apoptosis inhibitor 5-like</fullName>
    </submittedName>
</protein>
<evidence type="ECO:0000256" key="3">
    <source>
        <dbReference type="SAM" id="MobiDB-lite"/>
    </source>
</evidence>
<dbReference type="AlphaFoldDB" id="A0A1V9XN48"/>
<evidence type="ECO:0000313" key="5">
    <source>
        <dbReference type="Proteomes" id="UP000192247"/>
    </source>
</evidence>
<dbReference type="InParanoid" id="A0A1V9XN48"/>
<dbReference type="EMBL" id="MNPL01007133">
    <property type="protein sequence ID" value="OQR74934.1"/>
    <property type="molecule type" value="Genomic_DNA"/>
</dbReference>
<reference evidence="4 5" key="1">
    <citation type="journal article" date="2017" name="Gigascience">
        <title>Draft genome of the honey bee ectoparasitic mite, Tropilaelaps mercedesae, is shaped by the parasitic life history.</title>
        <authorList>
            <person name="Dong X."/>
            <person name="Armstrong S.D."/>
            <person name="Xia D."/>
            <person name="Makepeace B.L."/>
            <person name="Darby A.C."/>
            <person name="Kadowaki T."/>
        </authorList>
    </citation>
    <scope>NUCLEOTIDE SEQUENCE [LARGE SCALE GENOMIC DNA]</scope>
    <source>
        <strain evidence="4">Wuxi-XJTLU</strain>
    </source>
</reference>
<dbReference type="OrthoDB" id="19224at2759"/>
<dbReference type="SUPFAM" id="SSF48371">
    <property type="entry name" value="ARM repeat"/>
    <property type="match status" value="1"/>
</dbReference>
<comment type="caution">
    <text evidence="4">The sequence shown here is derived from an EMBL/GenBank/DDBJ whole genome shotgun (WGS) entry which is preliminary data.</text>
</comment>
<evidence type="ECO:0000256" key="2">
    <source>
        <dbReference type="ARBA" id="ARBA00022703"/>
    </source>
</evidence>
<dbReference type="PANTHER" id="PTHR12758:SF19">
    <property type="entry name" value="APOPTOSIS INHIBITOR 5"/>
    <property type="match status" value="1"/>
</dbReference>
<name>A0A1V9XN48_9ACAR</name>
<dbReference type="InterPro" id="IPR008383">
    <property type="entry name" value="API5"/>
</dbReference>
<keyword evidence="5" id="KW-1185">Reference proteome</keyword>
<proteinExistence type="inferred from homology"/>
<dbReference type="GO" id="GO:0043066">
    <property type="term" value="P:negative regulation of apoptotic process"/>
    <property type="evidence" value="ECO:0007669"/>
    <property type="project" value="TreeGrafter"/>
</dbReference>
<comment type="similarity">
    <text evidence="1">Belongs to the API5 family.</text>
</comment>
<sequence length="545" mass="59554">MGDKLDELYKLYEDLAGAEKEGKLAENSAIFESIISRASTGDTKEKRLVSQFIAKFFKHFPTLEIRAVEAQIELCDDTDINVRKQAIHDLPSFCAKGTDDPYISRIAIVLCQLLTVEDRGELAIVEKSLNTLLRQSVHATVKGVLGQMVSASCEDAMRDACIRFLASKVNLKTLDSETELMLVEEAGKVAALVGGEEFVLLVKLLNSLKVSRQVSQQKAILKMISDQLQLTAPAPMAPDASQLVKLTVCLPLAVPLFSPYATALPYVAYLVNTFLPTTTLEAPESLDILKLLAQMAPHALKPSDGVEVSADVAGEPVPEATEEELARRALLNGLVQGLFAKVCELLPAVPVDDDLEKDPELPSLQLSHLECLLYTFHSIARKIKPTALDDDVVLKDVRQRLQYLNRGLQAEAKKFKGLITQGVTLEAEKKQALLLALKTTSNLTAFIKDWFHNPPTFKTNVTLSWLQAELGKDAESKPQAKSGGKAAPNGTGGTNQENKRKTIVYDSDGPPTKRTHGNGSGFGGNKPGRQLYQAPRGGGRFRSRW</sequence>
<organism evidence="4 5">
    <name type="scientific">Tropilaelaps mercedesae</name>
    <dbReference type="NCBI Taxonomy" id="418985"/>
    <lineage>
        <taxon>Eukaryota</taxon>
        <taxon>Metazoa</taxon>
        <taxon>Ecdysozoa</taxon>
        <taxon>Arthropoda</taxon>
        <taxon>Chelicerata</taxon>
        <taxon>Arachnida</taxon>
        <taxon>Acari</taxon>
        <taxon>Parasitiformes</taxon>
        <taxon>Mesostigmata</taxon>
        <taxon>Gamasina</taxon>
        <taxon>Dermanyssoidea</taxon>
        <taxon>Laelapidae</taxon>
        <taxon>Tropilaelaps</taxon>
    </lineage>
</organism>
<dbReference type="GO" id="GO:0003723">
    <property type="term" value="F:RNA binding"/>
    <property type="evidence" value="ECO:0007669"/>
    <property type="project" value="TreeGrafter"/>
</dbReference>
<evidence type="ECO:0000256" key="1">
    <source>
        <dbReference type="ARBA" id="ARBA00009515"/>
    </source>
</evidence>
<gene>
    <name evidence="4" type="ORF">BIW11_08753</name>
</gene>
<dbReference type="Proteomes" id="UP000192247">
    <property type="component" value="Unassembled WGS sequence"/>
</dbReference>
<dbReference type="FunCoup" id="A0A1V9XN48">
    <property type="interactions" value="2358"/>
</dbReference>
<dbReference type="GO" id="GO:0006915">
    <property type="term" value="P:apoptotic process"/>
    <property type="evidence" value="ECO:0007669"/>
    <property type="project" value="UniProtKB-KW"/>
</dbReference>
<dbReference type="PANTHER" id="PTHR12758">
    <property type="entry name" value="APOPTOSIS INHIBITOR 5-RELATED"/>
    <property type="match status" value="1"/>
</dbReference>
<dbReference type="Pfam" id="PF05918">
    <property type="entry name" value="API5"/>
    <property type="match status" value="1"/>
</dbReference>
<feature type="region of interest" description="Disordered" evidence="3">
    <location>
        <begin position="473"/>
        <end position="545"/>
    </location>
</feature>
<evidence type="ECO:0000313" key="4">
    <source>
        <dbReference type="EMBL" id="OQR74934.1"/>
    </source>
</evidence>
<keyword evidence="2" id="KW-0053">Apoptosis</keyword>
<dbReference type="STRING" id="418985.A0A1V9XN48"/>
<accession>A0A1V9XN48</accession>
<dbReference type="GO" id="GO:0005634">
    <property type="term" value="C:nucleus"/>
    <property type="evidence" value="ECO:0007669"/>
    <property type="project" value="TreeGrafter"/>
</dbReference>